<dbReference type="EnsemblPlants" id="Kaladp0048s0446.1.v1.1">
    <property type="protein sequence ID" value="Kaladp0048s0446.1.v1.1"/>
    <property type="gene ID" value="Kaladp0048s0446.v1.1"/>
</dbReference>
<sequence length="420" mass="48870">MSFTSRIRKYNSGYEKLQKKEENQNFIKSRQDALDKFVVKESQISSENETIFKKGYVKGGLVNEGYKDWSHIGTRLQEHEVGMEHEKDWATWYELQRYHWKNILVRIISIVKFLAKHSIAFRGTKERLYENNNENFLGLIEMLAEFDPVMQEHLISLIASSIKSEIIKKVRQVKYFSVILDCTPDVNHQEQIFMILRFVDLSFSSIVIEKSFLRFINVNDTTGQGLFDVLLQELKLLDFDVDNVRTSRSLKKLLDVNPRAFYTSCGSHSLNLMLCDMANTYSKARNFFGIIQRIYTIFANSTKSRVNSIKAIRFQIGEVRETLLQVSENDNNSKIKSEAKSLADNELGDFKFIVAIMIWYDVLSSVNVLLKSYLCSSMSQERLNGLALIAIENDHWEKVEYTDLVEDFVSKNIYKKIIVI</sequence>
<keyword evidence="2" id="KW-1185">Reference proteome</keyword>
<dbReference type="PANTHER" id="PTHR45749:SF35">
    <property type="entry name" value="AC-LIKE TRANSPOSASE-RELATED"/>
    <property type="match status" value="1"/>
</dbReference>
<evidence type="ECO:0008006" key="3">
    <source>
        <dbReference type="Google" id="ProtNLM"/>
    </source>
</evidence>
<dbReference type="Proteomes" id="UP000594263">
    <property type="component" value="Unplaced"/>
</dbReference>
<evidence type="ECO:0000313" key="2">
    <source>
        <dbReference type="Proteomes" id="UP000594263"/>
    </source>
</evidence>
<dbReference type="SUPFAM" id="SSF53098">
    <property type="entry name" value="Ribonuclease H-like"/>
    <property type="match status" value="1"/>
</dbReference>
<proteinExistence type="predicted"/>
<dbReference type="PANTHER" id="PTHR45749">
    <property type="match status" value="1"/>
</dbReference>
<accession>A0A7N0ZY98</accession>
<evidence type="ECO:0000313" key="1">
    <source>
        <dbReference type="EnsemblPlants" id="Kaladp0048s0446.1.v1.1"/>
    </source>
</evidence>
<name>A0A7N0ZY98_KALFE</name>
<dbReference type="InterPro" id="IPR012337">
    <property type="entry name" value="RNaseH-like_sf"/>
</dbReference>
<reference evidence="1" key="1">
    <citation type="submission" date="2021-01" db="UniProtKB">
        <authorList>
            <consortium name="EnsemblPlants"/>
        </authorList>
    </citation>
    <scope>IDENTIFICATION</scope>
</reference>
<protein>
    <recommendedName>
        <fullName evidence="3">DUF4371 domain-containing protein</fullName>
    </recommendedName>
</protein>
<organism evidence="1 2">
    <name type="scientific">Kalanchoe fedtschenkoi</name>
    <name type="common">Lavender scallops</name>
    <name type="synonym">South American air plant</name>
    <dbReference type="NCBI Taxonomy" id="63787"/>
    <lineage>
        <taxon>Eukaryota</taxon>
        <taxon>Viridiplantae</taxon>
        <taxon>Streptophyta</taxon>
        <taxon>Embryophyta</taxon>
        <taxon>Tracheophyta</taxon>
        <taxon>Spermatophyta</taxon>
        <taxon>Magnoliopsida</taxon>
        <taxon>eudicotyledons</taxon>
        <taxon>Gunneridae</taxon>
        <taxon>Pentapetalae</taxon>
        <taxon>Saxifragales</taxon>
        <taxon>Crassulaceae</taxon>
        <taxon>Kalanchoe</taxon>
    </lineage>
</organism>
<dbReference type="Gramene" id="Kaladp0048s0446.1.v1.1">
    <property type="protein sequence ID" value="Kaladp0048s0446.1.v1.1"/>
    <property type="gene ID" value="Kaladp0048s0446.v1.1"/>
</dbReference>
<dbReference type="AlphaFoldDB" id="A0A7N0ZY98"/>